<name>A0AAV3ANH3_PYXAD</name>
<evidence type="ECO:0000313" key="2">
    <source>
        <dbReference type="Proteomes" id="UP001181693"/>
    </source>
</evidence>
<organism evidence="1 2">
    <name type="scientific">Pyxicephalus adspersus</name>
    <name type="common">African bullfrog</name>
    <dbReference type="NCBI Taxonomy" id="30357"/>
    <lineage>
        <taxon>Eukaryota</taxon>
        <taxon>Metazoa</taxon>
        <taxon>Chordata</taxon>
        <taxon>Craniata</taxon>
        <taxon>Vertebrata</taxon>
        <taxon>Euteleostomi</taxon>
        <taxon>Amphibia</taxon>
        <taxon>Batrachia</taxon>
        <taxon>Anura</taxon>
        <taxon>Neobatrachia</taxon>
        <taxon>Ranoidea</taxon>
        <taxon>Pyxicephalidae</taxon>
        <taxon>Pyxicephalinae</taxon>
        <taxon>Pyxicephalus</taxon>
    </lineage>
</organism>
<sequence>MCAHNSGICIKKSIVLHQNKWLLSTKWSKLYIHTHTCLSCLHKASPMELVKAGHLPLQYLVVEGAGIPWVTRRVRPDLLIR</sequence>
<proteinExistence type="predicted"/>
<protein>
    <submittedName>
        <fullName evidence="1">Uncharacterized protein</fullName>
    </submittedName>
</protein>
<accession>A0AAV3ANH3</accession>
<reference evidence="1" key="1">
    <citation type="thesis" date="2020" institute="ProQuest LLC" country="789 East Eisenhower Parkway, Ann Arbor, MI, USA">
        <title>Comparative Genomics and Chromosome Evolution.</title>
        <authorList>
            <person name="Mudd A.B."/>
        </authorList>
    </citation>
    <scope>NUCLEOTIDE SEQUENCE</scope>
    <source>
        <strain evidence="1">1538</strain>
        <tissue evidence="1">Blood</tissue>
    </source>
</reference>
<dbReference type="Proteomes" id="UP001181693">
    <property type="component" value="Unassembled WGS sequence"/>
</dbReference>
<dbReference type="AlphaFoldDB" id="A0AAV3ANH3"/>
<dbReference type="EMBL" id="DYDO01000001">
    <property type="protein sequence ID" value="DBA32999.1"/>
    <property type="molecule type" value="Genomic_DNA"/>
</dbReference>
<comment type="caution">
    <text evidence="1">The sequence shown here is derived from an EMBL/GenBank/DDBJ whole genome shotgun (WGS) entry which is preliminary data.</text>
</comment>
<gene>
    <name evidence="1" type="ORF">GDO54_000737</name>
</gene>
<evidence type="ECO:0000313" key="1">
    <source>
        <dbReference type="EMBL" id="DBA32999.1"/>
    </source>
</evidence>
<keyword evidence="2" id="KW-1185">Reference proteome</keyword>